<sequence length="72" mass="7931">MSAAPQRPPAFEPVIMPTDQEEYRRMRQENPRPGPCCDSAGPVQHWPLFQHCGGGNGPGLPVRPHCTCDACF</sequence>
<accession>A0ABW0W9I8</accession>
<dbReference type="Proteomes" id="UP001596065">
    <property type="component" value="Unassembled WGS sequence"/>
</dbReference>
<reference evidence="2" key="1">
    <citation type="journal article" date="2019" name="Int. J. Syst. Evol. Microbiol.">
        <title>The Global Catalogue of Microorganisms (GCM) 10K type strain sequencing project: providing services to taxonomists for standard genome sequencing and annotation.</title>
        <authorList>
            <consortium name="The Broad Institute Genomics Platform"/>
            <consortium name="The Broad Institute Genome Sequencing Center for Infectious Disease"/>
            <person name="Wu L."/>
            <person name="Ma J."/>
        </authorList>
    </citation>
    <scope>NUCLEOTIDE SEQUENCE [LARGE SCALE GENOMIC DNA]</scope>
    <source>
        <strain evidence="2">KCTC 5701</strain>
    </source>
</reference>
<organism evidence="1 2">
    <name type="scientific">Streptomyces nogalater</name>
    <dbReference type="NCBI Taxonomy" id="38314"/>
    <lineage>
        <taxon>Bacteria</taxon>
        <taxon>Bacillati</taxon>
        <taxon>Actinomycetota</taxon>
        <taxon>Actinomycetes</taxon>
        <taxon>Kitasatosporales</taxon>
        <taxon>Streptomycetaceae</taxon>
        <taxon>Streptomyces</taxon>
    </lineage>
</organism>
<keyword evidence="2" id="KW-1185">Reference proteome</keyword>
<name>A0ABW0W9I8_STRNO</name>
<protein>
    <submittedName>
        <fullName evidence="1">Uncharacterized protein</fullName>
    </submittedName>
</protein>
<evidence type="ECO:0000313" key="1">
    <source>
        <dbReference type="EMBL" id="MFC5654485.1"/>
    </source>
</evidence>
<dbReference type="EMBL" id="JBHSOE010000003">
    <property type="protein sequence ID" value="MFC5654485.1"/>
    <property type="molecule type" value="Genomic_DNA"/>
</dbReference>
<gene>
    <name evidence="1" type="ORF">ACFP3J_03125</name>
</gene>
<dbReference type="RefSeq" id="WP_344347254.1">
    <property type="nucleotide sequence ID" value="NZ_BAAASM010000009.1"/>
</dbReference>
<comment type="caution">
    <text evidence="1">The sequence shown here is derived from an EMBL/GenBank/DDBJ whole genome shotgun (WGS) entry which is preliminary data.</text>
</comment>
<proteinExistence type="predicted"/>
<evidence type="ECO:0000313" key="2">
    <source>
        <dbReference type="Proteomes" id="UP001596065"/>
    </source>
</evidence>